<organism evidence="2">
    <name type="scientific">Cuerna arida</name>
    <dbReference type="NCBI Taxonomy" id="1464854"/>
    <lineage>
        <taxon>Eukaryota</taxon>
        <taxon>Metazoa</taxon>
        <taxon>Ecdysozoa</taxon>
        <taxon>Arthropoda</taxon>
        <taxon>Hexapoda</taxon>
        <taxon>Insecta</taxon>
        <taxon>Pterygota</taxon>
        <taxon>Neoptera</taxon>
        <taxon>Paraneoptera</taxon>
        <taxon>Hemiptera</taxon>
        <taxon>Auchenorrhyncha</taxon>
        <taxon>Membracoidea</taxon>
        <taxon>Cicadellidae</taxon>
        <taxon>Cicadellinae</taxon>
        <taxon>Proconiini</taxon>
        <taxon>Cuerna</taxon>
    </lineage>
</organism>
<protein>
    <submittedName>
        <fullName evidence="2">Uncharacterized protein</fullName>
    </submittedName>
</protein>
<name>A0A1B6F0K8_9HEMI</name>
<sequence length="299" mass="34013">WRLTYIFHASLFVLLILMGFLIRPLKPVLIVITTDSFDATMRQRESLDMTLFRMPTIEATSIGPSSLVRSGMLPTISQMARMSGAALSDTSGVDLTFSRVPRQPSAVQSTFLRSSMLPNISQVAQDGDTISIMVRDTGPNTVARLREMTQSRILQPSVSIMLSTVVIEQEELPPMPRPPWYKCGCCRSPYPSMPERPMHRTDLYYTGSLNRLDEYLTRDKDLDYHLNVTEVPTYFEVVQDLTRTYTTWCCHQILHGIRSLLDYTLLKSPTFVCLALCGFANYVAFFLPFLYGKMYVQSN</sequence>
<proteinExistence type="predicted"/>
<evidence type="ECO:0000256" key="1">
    <source>
        <dbReference type="SAM" id="Phobius"/>
    </source>
</evidence>
<feature type="transmembrane region" description="Helical" evidence="1">
    <location>
        <begin position="271"/>
        <end position="291"/>
    </location>
</feature>
<keyword evidence="1" id="KW-0472">Membrane</keyword>
<feature type="non-terminal residue" evidence="2">
    <location>
        <position position="1"/>
    </location>
</feature>
<gene>
    <name evidence="2" type="ORF">g.45372</name>
</gene>
<evidence type="ECO:0000313" key="2">
    <source>
        <dbReference type="EMBL" id="JAS43730.1"/>
    </source>
</evidence>
<accession>A0A1B6F0K8</accession>
<dbReference type="AlphaFoldDB" id="A0A1B6F0K8"/>
<feature type="transmembrane region" description="Helical" evidence="1">
    <location>
        <begin position="6"/>
        <end position="22"/>
    </location>
</feature>
<reference evidence="2" key="1">
    <citation type="submission" date="2015-11" db="EMBL/GenBank/DDBJ databases">
        <title>De novo transcriptome assembly of four potential Pierce s Disease insect vectors from Arizona vineyards.</title>
        <authorList>
            <person name="Tassone E.E."/>
        </authorList>
    </citation>
    <scope>NUCLEOTIDE SEQUENCE</scope>
</reference>
<dbReference type="EMBL" id="GECZ01026039">
    <property type="protein sequence ID" value="JAS43730.1"/>
    <property type="molecule type" value="Transcribed_RNA"/>
</dbReference>
<keyword evidence="1" id="KW-0812">Transmembrane</keyword>
<keyword evidence="1" id="KW-1133">Transmembrane helix</keyword>